<dbReference type="RefSeq" id="WP_425344184.1">
    <property type="nucleotide sequence ID" value="NZ_JBGUBD010000002.1"/>
</dbReference>
<name>A0ABV4U0X4_9BACT</name>
<keyword evidence="1" id="KW-0560">Oxidoreductase</keyword>
<keyword evidence="5" id="KW-1185">Reference proteome</keyword>
<dbReference type="InterPro" id="IPR055170">
    <property type="entry name" value="GFO_IDH_MocA-like_dom"/>
</dbReference>
<organism evidence="4 5">
    <name type="scientific">Natronomicrosphaera hydrolytica</name>
    <dbReference type="NCBI Taxonomy" id="3242702"/>
    <lineage>
        <taxon>Bacteria</taxon>
        <taxon>Pseudomonadati</taxon>
        <taxon>Planctomycetota</taxon>
        <taxon>Phycisphaerae</taxon>
        <taxon>Phycisphaerales</taxon>
        <taxon>Phycisphaeraceae</taxon>
        <taxon>Natronomicrosphaera</taxon>
    </lineage>
</organism>
<dbReference type="Gene3D" id="3.40.50.720">
    <property type="entry name" value="NAD(P)-binding Rossmann-like Domain"/>
    <property type="match status" value="1"/>
</dbReference>
<evidence type="ECO:0000256" key="1">
    <source>
        <dbReference type="ARBA" id="ARBA00023002"/>
    </source>
</evidence>
<reference evidence="4 5" key="1">
    <citation type="submission" date="2024-08" db="EMBL/GenBank/DDBJ databases">
        <title>Whole-genome sequencing of halo(alkali)philic microorganisms from hypersaline lakes.</title>
        <authorList>
            <person name="Sorokin D.Y."/>
            <person name="Merkel A.Y."/>
            <person name="Messina E."/>
            <person name="Yakimov M."/>
        </authorList>
    </citation>
    <scope>NUCLEOTIDE SEQUENCE [LARGE SCALE GENOMIC DNA]</scope>
    <source>
        <strain evidence="4 5">AB-hyl4</strain>
    </source>
</reference>
<dbReference type="Pfam" id="PF01408">
    <property type="entry name" value="GFO_IDH_MocA"/>
    <property type="match status" value="1"/>
</dbReference>
<dbReference type="Pfam" id="PF22725">
    <property type="entry name" value="GFO_IDH_MocA_C3"/>
    <property type="match status" value="1"/>
</dbReference>
<evidence type="ECO:0000259" key="3">
    <source>
        <dbReference type="Pfam" id="PF22725"/>
    </source>
</evidence>
<dbReference type="InterPro" id="IPR050463">
    <property type="entry name" value="Gfo/Idh/MocA_oxidrdct_glycsds"/>
</dbReference>
<dbReference type="PANTHER" id="PTHR43818:SF11">
    <property type="entry name" value="BCDNA.GH03377"/>
    <property type="match status" value="1"/>
</dbReference>
<dbReference type="PANTHER" id="PTHR43818">
    <property type="entry name" value="BCDNA.GH03377"/>
    <property type="match status" value="1"/>
</dbReference>
<evidence type="ECO:0000259" key="2">
    <source>
        <dbReference type="Pfam" id="PF01408"/>
    </source>
</evidence>
<proteinExistence type="predicted"/>
<evidence type="ECO:0000313" key="4">
    <source>
        <dbReference type="EMBL" id="MFA9477259.1"/>
    </source>
</evidence>
<dbReference type="EMBL" id="JBGUBD010000002">
    <property type="protein sequence ID" value="MFA9477259.1"/>
    <property type="molecule type" value="Genomic_DNA"/>
</dbReference>
<comment type="caution">
    <text evidence="4">The sequence shown here is derived from an EMBL/GenBank/DDBJ whole genome shotgun (WGS) entry which is preliminary data.</text>
</comment>
<feature type="domain" description="GFO/IDH/MocA-like oxidoreductase" evidence="3">
    <location>
        <begin position="139"/>
        <end position="265"/>
    </location>
</feature>
<dbReference type="SUPFAM" id="SSF55347">
    <property type="entry name" value="Glyceraldehyde-3-phosphate dehydrogenase-like, C-terminal domain"/>
    <property type="match status" value="1"/>
</dbReference>
<protein>
    <submittedName>
        <fullName evidence="4">Gfo/Idh/MocA family protein</fullName>
    </submittedName>
</protein>
<dbReference type="Gene3D" id="3.30.360.10">
    <property type="entry name" value="Dihydrodipicolinate Reductase, domain 2"/>
    <property type="match status" value="1"/>
</dbReference>
<dbReference type="InterPro" id="IPR036291">
    <property type="entry name" value="NAD(P)-bd_dom_sf"/>
</dbReference>
<evidence type="ECO:0000313" key="5">
    <source>
        <dbReference type="Proteomes" id="UP001575105"/>
    </source>
</evidence>
<dbReference type="Proteomes" id="UP001575105">
    <property type="component" value="Unassembled WGS sequence"/>
</dbReference>
<sequence>MSDKKTIGIGFIGAGGIARSQHLPRLREMDDAAVRVVCNRSEASSRQVAEEYDIPDIETDWQRLIERDDIDAVFIGTWPCTHKAMSIAALEAGKHVFCQSRMAMDLAEAKAMVQAAERHAGQVAMLCPPPHRMPWEPYVRQVIDRGELGELREVRLVSVSGANLGDLSWRERVELSGRQMLQVGIWAETLHAWVGEYASLHARLATPIATKRDAAGQTYDIQIPQSVLIHGRLTNGAAISEHHSGLSPHENMNFVSIYGSKGTLRVDAMKSIQFAPLGQPLAPVDVPAELQRPWRAERDFLDAVHATRQGESWQVSPDFHEGLRYMAKVEALHRSHDTDQAIAPTDLV</sequence>
<dbReference type="SUPFAM" id="SSF51735">
    <property type="entry name" value="NAD(P)-binding Rossmann-fold domains"/>
    <property type="match status" value="1"/>
</dbReference>
<gene>
    <name evidence="4" type="ORF">ACERK3_03010</name>
</gene>
<accession>A0ABV4U0X4</accession>
<dbReference type="InterPro" id="IPR000683">
    <property type="entry name" value="Gfo/Idh/MocA-like_OxRdtase_N"/>
</dbReference>
<feature type="domain" description="Gfo/Idh/MocA-like oxidoreductase N-terminal" evidence="2">
    <location>
        <begin position="8"/>
        <end position="124"/>
    </location>
</feature>